<dbReference type="KEGG" id="fiy:BN1229_v1_2839"/>
<dbReference type="EMBL" id="LN829119">
    <property type="protein sequence ID" value="CPR20958.1"/>
    <property type="molecule type" value="Genomic_DNA"/>
</dbReference>
<proteinExistence type="predicted"/>
<accession>A0A0D6JHL4</accession>
<gene>
    <name evidence="2" type="ORF">YBN1229_v1_2839</name>
</gene>
<keyword evidence="1" id="KW-1133">Transmembrane helix</keyword>
<evidence type="ECO:0000313" key="2">
    <source>
        <dbReference type="EMBL" id="CPR20958.1"/>
    </source>
</evidence>
<dbReference type="AlphaFoldDB" id="A0A0D6JHL4"/>
<protein>
    <submittedName>
        <fullName evidence="2">Uncharacterized protein</fullName>
    </submittedName>
</protein>
<feature type="transmembrane region" description="Helical" evidence="1">
    <location>
        <begin position="44"/>
        <end position="61"/>
    </location>
</feature>
<evidence type="ECO:0000256" key="1">
    <source>
        <dbReference type="SAM" id="Phobius"/>
    </source>
</evidence>
<keyword evidence="1" id="KW-0472">Membrane</keyword>
<evidence type="ECO:0000313" key="3">
    <source>
        <dbReference type="Proteomes" id="UP000033187"/>
    </source>
</evidence>
<name>A0A0D6JHL4_9HYPH</name>
<keyword evidence="1" id="KW-0812">Transmembrane</keyword>
<keyword evidence="3" id="KW-1185">Reference proteome</keyword>
<reference evidence="3" key="1">
    <citation type="submission" date="2015-02" db="EMBL/GenBank/DDBJ databases">
        <authorList>
            <person name="Chooi Y.-H."/>
        </authorList>
    </citation>
    <scope>NUCLEOTIDE SEQUENCE [LARGE SCALE GENOMIC DNA]</scope>
    <source>
        <strain evidence="3">strain Y</strain>
    </source>
</reference>
<dbReference type="Proteomes" id="UP000033187">
    <property type="component" value="Chromosome 1"/>
</dbReference>
<sequence length="87" mass="9081">MRLKAGVGLFFGAFVMSMGSIPEQAAEAGFGAPKFGLVWALKRALLGIIILVVSLGSLAWLTHAAIDPNLEEADGLIPTIGRVVGNF</sequence>
<organism evidence="2 3">
    <name type="scientific">Candidatus Filomicrobium marinum</name>
    <dbReference type="NCBI Taxonomy" id="1608628"/>
    <lineage>
        <taxon>Bacteria</taxon>
        <taxon>Pseudomonadati</taxon>
        <taxon>Pseudomonadota</taxon>
        <taxon>Alphaproteobacteria</taxon>
        <taxon>Hyphomicrobiales</taxon>
        <taxon>Hyphomicrobiaceae</taxon>
        <taxon>Filomicrobium</taxon>
    </lineage>
</organism>
<dbReference type="KEGG" id="fil:BN1229_v1_3079"/>